<protein>
    <submittedName>
        <fullName evidence="1">(2Fe-2S) ferredoxin domain-containing protein</fullName>
    </submittedName>
</protein>
<dbReference type="RefSeq" id="WP_117330956.1">
    <property type="nucleotide sequence ID" value="NZ_QUWK01000011.1"/>
</dbReference>
<sequence>MKKLVVELCMGSSCFARGNSQTLAVLESYLQKSGYASQVELVGHLCMGDCSKGPNIRIADATYQGLVAEEVLQLVVDALVEREGL</sequence>
<name>A0A372MEJ7_9SPIR</name>
<dbReference type="Gene3D" id="3.40.30.10">
    <property type="entry name" value="Glutaredoxin"/>
    <property type="match status" value="1"/>
</dbReference>
<dbReference type="SUPFAM" id="SSF52833">
    <property type="entry name" value="Thioredoxin-like"/>
    <property type="match status" value="1"/>
</dbReference>
<evidence type="ECO:0000313" key="1">
    <source>
        <dbReference type="EMBL" id="RFU94201.1"/>
    </source>
</evidence>
<dbReference type="InterPro" id="IPR036249">
    <property type="entry name" value="Thioredoxin-like_sf"/>
</dbReference>
<dbReference type="AlphaFoldDB" id="A0A372MEJ7"/>
<proteinExistence type="predicted"/>
<organism evidence="1 2">
    <name type="scientific">Sphaerochaeta halotolerans</name>
    <dbReference type="NCBI Taxonomy" id="2293840"/>
    <lineage>
        <taxon>Bacteria</taxon>
        <taxon>Pseudomonadati</taxon>
        <taxon>Spirochaetota</taxon>
        <taxon>Spirochaetia</taxon>
        <taxon>Spirochaetales</taxon>
        <taxon>Sphaerochaetaceae</taxon>
        <taxon>Sphaerochaeta</taxon>
    </lineage>
</organism>
<gene>
    <name evidence="1" type="ORF">DYP60_10460</name>
</gene>
<accession>A0A372MEJ7</accession>
<reference evidence="1 2" key="2">
    <citation type="submission" date="2018-09" db="EMBL/GenBank/DDBJ databases">
        <title>Genome of Sphaerochaeta halotolerans strain 4-11.</title>
        <authorList>
            <person name="Nazina T.N."/>
            <person name="Sokolova D.S."/>
        </authorList>
    </citation>
    <scope>NUCLEOTIDE SEQUENCE [LARGE SCALE GENOMIC DNA]</scope>
    <source>
        <strain evidence="1 2">4-11</strain>
    </source>
</reference>
<reference evidence="2" key="1">
    <citation type="submission" date="2018-08" db="EMBL/GenBank/DDBJ databases">
        <authorList>
            <person name="Grouzdev D.S."/>
            <person name="Krutkina M.S."/>
        </authorList>
    </citation>
    <scope>NUCLEOTIDE SEQUENCE [LARGE SCALE GENOMIC DNA]</scope>
    <source>
        <strain evidence="2">4-11</strain>
    </source>
</reference>
<comment type="caution">
    <text evidence="1">The sequence shown here is derived from an EMBL/GenBank/DDBJ whole genome shotgun (WGS) entry which is preliminary data.</text>
</comment>
<evidence type="ECO:0000313" key="2">
    <source>
        <dbReference type="Proteomes" id="UP000264002"/>
    </source>
</evidence>
<keyword evidence="2" id="KW-1185">Reference proteome</keyword>
<dbReference type="CDD" id="cd02980">
    <property type="entry name" value="TRX_Fd_family"/>
    <property type="match status" value="1"/>
</dbReference>
<dbReference type="Proteomes" id="UP000264002">
    <property type="component" value="Unassembled WGS sequence"/>
</dbReference>
<dbReference type="EMBL" id="QUWK01000011">
    <property type="protein sequence ID" value="RFU94201.1"/>
    <property type="molecule type" value="Genomic_DNA"/>
</dbReference>
<dbReference type="Pfam" id="PF01257">
    <property type="entry name" value="2Fe-2S_thioredx"/>
    <property type="match status" value="1"/>
</dbReference>